<dbReference type="GO" id="GO:0005886">
    <property type="term" value="C:plasma membrane"/>
    <property type="evidence" value="ECO:0007669"/>
    <property type="project" value="UniProtKB-SubCell"/>
</dbReference>
<keyword evidence="2 8" id="KW-0796">Tight junction</keyword>
<keyword evidence="7 8" id="KW-0472">Membrane</keyword>
<feature type="transmembrane region" description="Helical" evidence="8">
    <location>
        <begin position="162"/>
        <end position="186"/>
    </location>
</feature>
<keyword evidence="4 8" id="KW-0812">Transmembrane</keyword>
<feature type="transmembrane region" description="Helical" evidence="8">
    <location>
        <begin position="5"/>
        <end position="27"/>
    </location>
</feature>
<keyword evidence="5 8" id="KW-0965">Cell junction</keyword>
<evidence type="ECO:0000256" key="2">
    <source>
        <dbReference type="ARBA" id="ARBA00022427"/>
    </source>
</evidence>
<comment type="similarity">
    <text evidence="1 8">Belongs to the claudin family.</text>
</comment>
<evidence type="ECO:0000313" key="10">
    <source>
        <dbReference type="Proteomes" id="UP000261600"/>
    </source>
</evidence>
<dbReference type="Pfam" id="PF00822">
    <property type="entry name" value="PMP22_Claudin"/>
    <property type="match status" value="1"/>
</dbReference>
<proteinExistence type="inferred from homology"/>
<evidence type="ECO:0000256" key="3">
    <source>
        <dbReference type="ARBA" id="ARBA00022475"/>
    </source>
</evidence>
<protein>
    <recommendedName>
        <fullName evidence="8">Claudin</fullName>
    </recommendedName>
</protein>
<dbReference type="GO" id="GO:0005198">
    <property type="term" value="F:structural molecule activity"/>
    <property type="evidence" value="ECO:0007669"/>
    <property type="project" value="InterPro"/>
</dbReference>
<dbReference type="AlphaFoldDB" id="A0A3Q3JBE1"/>
<evidence type="ECO:0000256" key="4">
    <source>
        <dbReference type="ARBA" id="ARBA00022692"/>
    </source>
</evidence>
<dbReference type="InterPro" id="IPR006187">
    <property type="entry name" value="Claudin"/>
</dbReference>
<dbReference type="PROSITE" id="PS01346">
    <property type="entry name" value="CLAUDIN"/>
    <property type="match status" value="1"/>
</dbReference>
<dbReference type="STRING" id="43700.ENSMALP00000016268"/>
<dbReference type="Ensembl" id="ENSMALT00000016597.1">
    <property type="protein sequence ID" value="ENSMALP00000016268.1"/>
    <property type="gene ID" value="ENSMALG00000011415.1"/>
</dbReference>
<comment type="subcellular location">
    <subcellularLocation>
        <location evidence="8">Cell junction</location>
        <location evidence="8">Tight junction</location>
    </subcellularLocation>
    <subcellularLocation>
        <location evidence="8">Cell membrane</location>
        <topology evidence="8">Multi-pass membrane protein</topology>
    </subcellularLocation>
</comment>
<dbReference type="GO" id="GO:0005923">
    <property type="term" value="C:bicellular tight junction"/>
    <property type="evidence" value="ECO:0007669"/>
    <property type="project" value="UniProtKB-SubCell"/>
</dbReference>
<dbReference type="PANTHER" id="PTHR12002">
    <property type="entry name" value="CLAUDIN"/>
    <property type="match status" value="1"/>
</dbReference>
<evidence type="ECO:0000256" key="8">
    <source>
        <dbReference type="RuleBase" id="RU060637"/>
    </source>
</evidence>
<evidence type="ECO:0000256" key="6">
    <source>
        <dbReference type="ARBA" id="ARBA00022989"/>
    </source>
</evidence>
<name>A0A3Q3JBE1_MONAL</name>
<dbReference type="PRINTS" id="PR01077">
    <property type="entry name" value="CLAUDIN"/>
</dbReference>
<organism evidence="9 10">
    <name type="scientific">Monopterus albus</name>
    <name type="common">Swamp eel</name>
    <dbReference type="NCBI Taxonomy" id="43700"/>
    <lineage>
        <taxon>Eukaryota</taxon>
        <taxon>Metazoa</taxon>
        <taxon>Chordata</taxon>
        <taxon>Craniata</taxon>
        <taxon>Vertebrata</taxon>
        <taxon>Euteleostomi</taxon>
        <taxon>Actinopterygii</taxon>
        <taxon>Neopterygii</taxon>
        <taxon>Teleostei</taxon>
        <taxon>Neoteleostei</taxon>
        <taxon>Acanthomorphata</taxon>
        <taxon>Anabantaria</taxon>
        <taxon>Synbranchiformes</taxon>
        <taxon>Synbranchidae</taxon>
        <taxon>Monopterus</taxon>
    </lineage>
</organism>
<evidence type="ECO:0000256" key="5">
    <source>
        <dbReference type="ARBA" id="ARBA00022949"/>
    </source>
</evidence>
<feature type="transmembrane region" description="Helical" evidence="8">
    <location>
        <begin position="86"/>
        <end position="108"/>
    </location>
</feature>
<evidence type="ECO:0000313" key="9">
    <source>
        <dbReference type="Ensembl" id="ENSMALP00000016268.1"/>
    </source>
</evidence>
<feature type="transmembrane region" description="Helical" evidence="8">
    <location>
        <begin position="120"/>
        <end position="142"/>
    </location>
</feature>
<comment type="function">
    <text evidence="8">Claudins function as major constituents of the tight junction complexes that regulate the permeability of epithelia.</text>
</comment>
<evidence type="ECO:0000256" key="1">
    <source>
        <dbReference type="ARBA" id="ARBA00008295"/>
    </source>
</evidence>
<dbReference type="Proteomes" id="UP000261600">
    <property type="component" value="Unplaced"/>
</dbReference>
<reference evidence="9" key="1">
    <citation type="submission" date="2025-08" db="UniProtKB">
        <authorList>
            <consortium name="Ensembl"/>
        </authorList>
    </citation>
    <scope>IDENTIFICATION</scope>
</reference>
<keyword evidence="6 8" id="KW-1133">Transmembrane helix</keyword>
<dbReference type="InterPro" id="IPR017974">
    <property type="entry name" value="Claudin_CS"/>
</dbReference>
<evidence type="ECO:0000256" key="7">
    <source>
        <dbReference type="ARBA" id="ARBA00023136"/>
    </source>
</evidence>
<dbReference type="InterPro" id="IPR004031">
    <property type="entry name" value="PMP22/EMP/MP20/Claudin"/>
</dbReference>
<dbReference type="Gene3D" id="1.20.140.150">
    <property type="match status" value="1"/>
</dbReference>
<sequence length="213" mass="23576">MRRRLIQISGFVSSTLGWVLVLCTVAMDSWKTTRIGNQGGSAMMTVLWYWSNLWKDCVTDATSVSNCIDFPALWNVTYIINGVRGLLLTGLTLGLLGAILCLVGMECTYIGGTDKAKNKLLLAGAVFHFVGDISAYALYIIYLFDIFLPFNSRYNVGPPIFVGFAACIFIFVGALLYAVTVFQVICPERYLNHLSSFLSGYQCYTALLTLSMF</sequence>
<keyword evidence="3 8" id="KW-1003">Cell membrane</keyword>
<reference evidence="9" key="2">
    <citation type="submission" date="2025-09" db="UniProtKB">
        <authorList>
            <consortium name="Ensembl"/>
        </authorList>
    </citation>
    <scope>IDENTIFICATION</scope>
</reference>
<accession>A0A3Q3JBE1</accession>
<keyword evidence="10" id="KW-1185">Reference proteome</keyword>